<keyword evidence="6" id="KW-0694">RNA-binding</keyword>
<sequence>MRFYECTFIIRQDLPAQDVHKLSEKYKGVVEKTGGQVIKKEYWGLRSLAYEIKKNKKGHYIFFGLKATPETITKVENDFKISEDVIKFLTIRVDRIDEKPSLMMQTPSETEK</sequence>
<dbReference type="Proteomes" id="UP001327219">
    <property type="component" value="Chromosome"/>
</dbReference>
<accession>A0ABZ0UMZ7</accession>
<dbReference type="CDD" id="cd00473">
    <property type="entry name" value="bS6"/>
    <property type="match status" value="1"/>
</dbReference>
<keyword evidence="2 6" id="KW-0689">Ribosomal protein</keyword>
<keyword evidence="8" id="KW-1185">Reference proteome</keyword>
<name>A0ABZ0UMZ7_9RICK</name>
<keyword evidence="3 6" id="KW-0687">Ribonucleoprotein</keyword>
<reference evidence="7 8" key="1">
    <citation type="submission" date="2022-11" db="EMBL/GenBank/DDBJ databases">
        <title>Host association and intracellularity evolved multiple times independently in the Rickettsiales.</title>
        <authorList>
            <person name="Castelli M."/>
            <person name="Nardi T."/>
            <person name="Gammuto L."/>
            <person name="Bellinzona G."/>
            <person name="Sabaneyeva E."/>
            <person name="Potekhin A."/>
            <person name="Serra V."/>
            <person name="Petroni G."/>
            <person name="Sassera D."/>
        </authorList>
    </citation>
    <scope>NUCLEOTIDE SEQUENCE [LARGE SCALE GENOMIC DNA]</scope>
    <source>
        <strain evidence="7 8">NDG2</strain>
    </source>
</reference>
<dbReference type="PANTHER" id="PTHR21011:SF1">
    <property type="entry name" value="SMALL RIBOSOMAL SUBUNIT PROTEIN BS6M"/>
    <property type="match status" value="1"/>
</dbReference>
<organism evidence="7 8">
    <name type="scientific">Candidatus Bandiella euplotis</name>
    <dbReference type="NCBI Taxonomy" id="1664265"/>
    <lineage>
        <taxon>Bacteria</taxon>
        <taxon>Pseudomonadati</taxon>
        <taxon>Pseudomonadota</taxon>
        <taxon>Alphaproteobacteria</taxon>
        <taxon>Rickettsiales</taxon>
        <taxon>Candidatus Midichloriaceae</taxon>
        <taxon>Candidatus Bandiella</taxon>
    </lineage>
</organism>
<evidence type="ECO:0000256" key="5">
    <source>
        <dbReference type="ARBA" id="ARBA00035294"/>
    </source>
</evidence>
<evidence type="ECO:0000256" key="3">
    <source>
        <dbReference type="ARBA" id="ARBA00023274"/>
    </source>
</evidence>
<dbReference type="GO" id="GO:0005840">
    <property type="term" value="C:ribosome"/>
    <property type="evidence" value="ECO:0007669"/>
    <property type="project" value="UniProtKB-KW"/>
</dbReference>
<evidence type="ECO:0000256" key="4">
    <source>
        <dbReference type="ARBA" id="ARBA00035104"/>
    </source>
</evidence>
<comment type="similarity">
    <text evidence="1 6">Belongs to the bacterial ribosomal protein bS6 family.</text>
</comment>
<evidence type="ECO:0000313" key="8">
    <source>
        <dbReference type="Proteomes" id="UP001327219"/>
    </source>
</evidence>
<evidence type="ECO:0000256" key="1">
    <source>
        <dbReference type="ARBA" id="ARBA00009512"/>
    </source>
</evidence>
<dbReference type="InterPro" id="IPR020814">
    <property type="entry name" value="Ribosomal_S6_plastid/chlpt"/>
</dbReference>
<dbReference type="NCBIfam" id="TIGR00166">
    <property type="entry name" value="S6"/>
    <property type="match status" value="1"/>
</dbReference>
<dbReference type="InterPro" id="IPR035980">
    <property type="entry name" value="Ribosomal_bS6_sf"/>
</dbReference>
<dbReference type="HAMAP" id="MF_00360">
    <property type="entry name" value="Ribosomal_bS6"/>
    <property type="match status" value="1"/>
</dbReference>
<dbReference type="Gene3D" id="3.30.70.60">
    <property type="match status" value="1"/>
</dbReference>
<dbReference type="InterPro" id="IPR000529">
    <property type="entry name" value="Ribosomal_bS6"/>
</dbReference>
<dbReference type="EMBL" id="CP110820">
    <property type="protein sequence ID" value="WPX96902.1"/>
    <property type="molecule type" value="Genomic_DNA"/>
</dbReference>
<keyword evidence="6" id="KW-0699">rRNA-binding</keyword>
<protein>
    <recommendedName>
        <fullName evidence="5 6">Small ribosomal subunit protein bS6</fullName>
    </recommendedName>
</protein>
<gene>
    <name evidence="6" type="primary">rpsF</name>
    <name evidence="7" type="ORF">Bandiella_01036</name>
</gene>
<dbReference type="RefSeq" id="WP_323732588.1">
    <property type="nucleotide sequence ID" value="NZ_CP110820.1"/>
</dbReference>
<dbReference type="Pfam" id="PF01250">
    <property type="entry name" value="Ribosomal_S6"/>
    <property type="match status" value="1"/>
</dbReference>
<proteinExistence type="inferred from homology"/>
<evidence type="ECO:0000256" key="6">
    <source>
        <dbReference type="HAMAP-Rule" id="MF_00360"/>
    </source>
</evidence>
<evidence type="ECO:0000256" key="2">
    <source>
        <dbReference type="ARBA" id="ARBA00022980"/>
    </source>
</evidence>
<dbReference type="PANTHER" id="PTHR21011">
    <property type="entry name" value="MITOCHONDRIAL 28S RIBOSOMAL PROTEIN S6"/>
    <property type="match status" value="1"/>
</dbReference>
<dbReference type="InterPro" id="IPR014717">
    <property type="entry name" value="Transl_elong_EF1B/ribsomal_bS6"/>
</dbReference>
<dbReference type="SUPFAM" id="SSF54995">
    <property type="entry name" value="Ribosomal protein S6"/>
    <property type="match status" value="1"/>
</dbReference>
<evidence type="ECO:0000313" key="7">
    <source>
        <dbReference type="EMBL" id="WPX96902.1"/>
    </source>
</evidence>
<comment type="function">
    <text evidence="4 6">Binds together with bS18 to 16S ribosomal RNA.</text>
</comment>